<sequence>MKKLVLILTLVAFSLSSYAQRNNKDWLLSIGLNSVNSLGSRSPIFHPERWVNQFPLSAAVEFNWSDDFAVEQSLTFNGFTEDDEIDGADLKKDYNYISLDTHVKYYFGKYIFSRRVDWIDLYVNGGLGFFHIDETNISANLGGGVLFWLNKTRTFGLRTQVIGKFAFNHKDSGLDNNHYQYHLQAVFKL</sequence>
<dbReference type="Gene3D" id="2.40.160.20">
    <property type="match status" value="1"/>
</dbReference>
<keyword evidence="1 2" id="KW-0732">Signal</keyword>
<accession>A0ABR6XXI9</accession>
<gene>
    <name evidence="4" type="ORF">H6H04_02230</name>
</gene>
<feature type="chain" id="PRO_5047209295" description="Outer membrane protein beta-barrel domain-containing protein" evidence="2">
    <location>
        <begin position="20"/>
        <end position="189"/>
    </location>
</feature>
<dbReference type="RefSeq" id="WP_186844312.1">
    <property type="nucleotide sequence ID" value="NZ_JACOME010000001.1"/>
</dbReference>
<comment type="caution">
    <text evidence="4">The sequence shown here is derived from an EMBL/GenBank/DDBJ whole genome shotgun (WGS) entry which is preliminary data.</text>
</comment>
<organism evidence="4 5">
    <name type="scientific">Winogradskyella echinorum</name>
    <dbReference type="NCBI Taxonomy" id="538189"/>
    <lineage>
        <taxon>Bacteria</taxon>
        <taxon>Pseudomonadati</taxon>
        <taxon>Bacteroidota</taxon>
        <taxon>Flavobacteriia</taxon>
        <taxon>Flavobacteriales</taxon>
        <taxon>Flavobacteriaceae</taxon>
        <taxon>Winogradskyella</taxon>
    </lineage>
</organism>
<dbReference type="SUPFAM" id="SSF56925">
    <property type="entry name" value="OMPA-like"/>
    <property type="match status" value="1"/>
</dbReference>
<evidence type="ECO:0000256" key="1">
    <source>
        <dbReference type="ARBA" id="ARBA00022729"/>
    </source>
</evidence>
<dbReference type="Pfam" id="PF13505">
    <property type="entry name" value="OMP_b-brl"/>
    <property type="match status" value="1"/>
</dbReference>
<feature type="signal peptide" evidence="2">
    <location>
        <begin position="1"/>
        <end position="19"/>
    </location>
</feature>
<evidence type="ECO:0000256" key="2">
    <source>
        <dbReference type="SAM" id="SignalP"/>
    </source>
</evidence>
<dbReference type="InterPro" id="IPR011250">
    <property type="entry name" value="OMP/PagP_B-barrel"/>
</dbReference>
<name>A0ABR6XXI9_9FLAO</name>
<feature type="domain" description="Outer membrane protein beta-barrel" evidence="3">
    <location>
        <begin position="6"/>
        <end position="183"/>
    </location>
</feature>
<evidence type="ECO:0000313" key="4">
    <source>
        <dbReference type="EMBL" id="MBC3845186.1"/>
    </source>
</evidence>
<dbReference type="Proteomes" id="UP000607435">
    <property type="component" value="Unassembled WGS sequence"/>
</dbReference>
<dbReference type="InterPro" id="IPR027385">
    <property type="entry name" value="Beta-barrel_OMP"/>
</dbReference>
<evidence type="ECO:0000259" key="3">
    <source>
        <dbReference type="Pfam" id="PF13505"/>
    </source>
</evidence>
<protein>
    <recommendedName>
        <fullName evidence="3">Outer membrane protein beta-barrel domain-containing protein</fullName>
    </recommendedName>
</protein>
<evidence type="ECO:0000313" key="5">
    <source>
        <dbReference type="Proteomes" id="UP000607435"/>
    </source>
</evidence>
<keyword evidence="5" id="KW-1185">Reference proteome</keyword>
<proteinExistence type="predicted"/>
<dbReference type="EMBL" id="JACOME010000001">
    <property type="protein sequence ID" value="MBC3845186.1"/>
    <property type="molecule type" value="Genomic_DNA"/>
</dbReference>
<reference evidence="4 5" key="1">
    <citation type="submission" date="2020-08" db="EMBL/GenBank/DDBJ databases">
        <title>Winogradskyella ouciana sp. nov., isolated from the hadal seawater of the Mariana Trench.</title>
        <authorList>
            <person name="He X."/>
        </authorList>
    </citation>
    <scope>NUCLEOTIDE SEQUENCE [LARGE SCALE GENOMIC DNA]</scope>
    <source>
        <strain evidence="4 5">KCTC 22026</strain>
    </source>
</reference>